<feature type="transmembrane region" description="Helical" evidence="1">
    <location>
        <begin position="115"/>
        <end position="133"/>
    </location>
</feature>
<dbReference type="AlphaFoldDB" id="A0A090NVQ2"/>
<feature type="transmembrane region" description="Helical" evidence="1">
    <location>
        <begin position="92"/>
        <end position="110"/>
    </location>
</feature>
<feature type="transmembrane region" description="Helical" evidence="1">
    <location>
        <begin position="139"/>
        <end position="163"/>
    </location>
</feature>
<dbReference type="EMBL" id="AXUT01000540">
    <property type="protein sequence ID" value="ESU76408.1"/>
    <property type="molecule type" value="Genomic_DNA"/>
</dbReference>
<accession>A0A090NVQ2</accession>
<keyword evidence="1" id="KW-0812">Transmembrane</keyword>
<organism evidence="2 3">
    <name type="scientific">Shigella dysenteriae WRSd3</name>
    <dbReference type="NCBI Taxonomy" id="1401327"/>
    <lineage>
        <taxon>Bacteria</taxon>
        <taxon>Pseudomonadati</taxon>
        <taxon>Pseudomonadota</taxon>
        <taxon>Gammaproteobacteria</taxon>
        <taxon>Enterobacterales</taxon>
        <taxon>Enterobacteriaceae</taxon>
        <taxon>Shigella</taxon>
    </lineage>
</organism>
<gene>
    <name evidence="2" type="ORF">WRSd3_04359</name>
</gene>
<keyword evidence="1" id="KW-0472">Membrane</keyword>
<feature type="transmembrane region" description="Helical" evidence="1">
    <location>
        <begin position="33"/>
        <end position="58"/>
    </location>
</feature>
<keyword evidence="1" id="KW-1133">Transmembrane helix</keyword>
<sequence>MCSISFMAAFSAIMHGMNILLSIAITTGILSGIWGWVAVSLGLLSWAGFLGCTAYFACPQGGLKGLAISAATLLSGVVWAMVIIYGSALAPHLEILGYVITGIVAFLMCIQAKQLLLSFVPGTFIGACATFAGQGDWKLVLPSLALGLIFGYAMKNSGLWLAARSAKTAHREQEIKNKA</sequence>
<proteinExistence type="predicted"/>
<dbReference type="InterPro" id="IPR009476">
    <property type="entry name" value="DUF1097"/>
</dbReference>
<evidence type="ECO:0000256" key="1">
    <source>
        <dbReference type="SAM" id="Phobius"/>
    </source>
</evidence>
<name>A0A090NVQ2_SHIDY</name>
<dbReference type="Pfam" id="PF06496">
    <property type="entry name" value="DUF1097"/>
    <property type="match status" value="1"/>
</dbReference>
<feature type="transmembrane region" description="Helical" evidence="1">
    <location>
        <begin position="7"/>
        <end position="27"/>
    </location>
</feature>
<comment type="caution">
    <text evidence="2">The sequence shown here is derived from an EMBL/GenBank/DDBJ whole genome shotgun (WGS) entry which is preliminary data.</text>
</comment>
<protein>
    <submittedName>
        <fullName evidence="2">Glutathione-regulated potassium-efflux system protein</fullName>
    </submittedName>
</protein>
<evidence type="ECO:0000313" key="2">
    <source>
        <dbReference type="EMBL" id="ESU76408.1"/>
    </source>
</evidence>
<evidence type="ECO:0000313" key="3">
    <source>
        <dbReference type="Proteomes" id="UP000017944"/>
    </source>
</evidence>
<feature type="transmembrane region" description="Helical" evidence="1">
    <location>
        <begin position="65"/>
        <end position="86"/>
    </location>
</feature>
<dbReference type="Proteomes" id="UP000017944">
    <property type="component" value="Unassembled WGS sequence"/>
</dbReference>
<reference evidence="2 3" key="1">
    <citation type="submission" date="2013-10" db="EMBL/GenBank/DDBJ databases">
        <title>Draft genomes and the virulence plasmids of Sd1617 vaccine constructs: WRSd3 and WRSd5.</title>
        <authorList>
            <person name="Aksomboon Vongsawan A."/>
            <person name="Venkatesan M.M."/>
            <person name="Vaisvil B."/>
            <person name="Emel G."/>
            <person name="Kepatral V."/>
            <person name="Sethabutr O."/>
            <person name="Serichantalergs O."/>
            <person name="Mason C."/>
        </authorList>
    </citation>
    <scope>NUCLEOTIDE SEQUENCE [LARGE SCALE GENOMIC DNA]</scope>
    <source>
        <strain evidence="2 3">WRSd3</strain>
    </source>
</reference>
<dbReference type="PATRIC" id="fig|1401327.3.peg.4053"/>